<feature type="domain" description="Kinase OspG kinase" evidence="1">
    <location>
        <begin position="102"/>
        <end position="231"/>
    </location>
</feature>
<dbReference type="Gene3D" id="3.30.200.20">
    <property type="entry name" value="Phosphorylase Kinase, domain 1"/>
    <property type="match status" value="1"/>
</dbReference>
<dbReference type="AlphaFoldDB" id="A0AAU8TD08"/>
<dbReference type="RefSeq" id="WP_108240661.1">
    <property type="nucleotide sequence ID" value="NZ_CP011117.2"/>
</dbReference>
<dbReference type="Pfam" id="PF22303">
    <property type="entry name" value="OspG_kinase"/>
    <property type="match status" value="1"/>
</dbReference>
<evidence type="ECO:0000259" key="1">
    <source>
        <dbReference type="Pfam" id="PF22303"/>
    </source>
</evidence>
<proteinExistence type="predicted"/>
<evidence type="ECO:0000313" key="2">
    <source>
        <dbReference type="EMBL" id="AKA80580.1"/>
    </source>
</evidence>
<dbReference type="Gene3D" id="1.10.510.10">
    <property type="entry name" value="Transferase(Phosphotransferase) domain 1"/>
    <property type="match status" value="1"/>
</dbReference>
<dbReference type="KEGG" id="pfb:VO64_0034"/>
<sequence>MRQFEEIQSGKRKVVSTNDCDQESDAALSVSVNARAAIEKMRGQSEQVNAGERYSVDNKNATLNSTPTWAGASKRILCIDGNTRMNYMVISAAAEVDFNIVIGGGGEGVVYAGKDGESVYKKMRDISEEHVKAKKGIEFVWLEKKGLNALYGDDFSEVVIDVEKNLLFLKIKRINGMPMSKMRSNEVREKSHLLRQALEEMEEKGLVHNDMQLKNFIYSAADNRVFPIDFTYGVGKVEKDRFQETKARLFEDIFKKNNLNDGSFSDQPPVNVQDYTALSSLPNDILSYIECIRAFDHQISEECPYEITSFDLEACEESFENVFQNRFEPEVWTLLNNVRQKKSSPYHASDILRYQYEVISRRGGYYGRLPRRIILDSVGDEDTIRTTQNLNTQKLKEIFPFTPVGKFIFRLMEHHKLSFESVCMQAGNPFCTYVILIKPNTSSYMP</sequence>
<gene>
    <name evidence="2" type="ORF">VO64_0034</name>
</gene>
<protein>
    <recommendedName>
        <fullName evidence="1">Kinase OspG kinase domain-containing protein</fullName>
    </recommendedName>
</protein>
<dbReference type="InterPro" id="IPR011009">
    <property type="entry name" value="Kinase-like_dom_sf"/>
</dbReference>
<organism evidence="2 3">
    <name type="scientific">Pseudomonas synxantha</name>
    <dbReference type="NCBI Taxonomy" id="47883"/>
    <lineage>
        <taxon>Bacteria</taxon>
        <taxon>Pseudomonadati</taxon>
        <taxon>Pseudomonadota</taxon>
        <taxon>Gammaproteobacteria</taxon>
        <taxon>Pseudomonadales</taxon>
        <taxon>Pseudomonadaceae</taxon>
        <taxon>Pseudomonas</taxon>
    </lineage>
</organism>
<reference evidence="2 3" key="1">
    <citation type="journal article" date="2015" name="Genome Announc.">
        <title>Complete Genome Sequence of Biocontrol Strain Pseudomonas fluorescens LBUM223.</title>
        <authorList>
            <person name="Roquigny R."/>
            <person name="Arseneault T."/>
            <person name="Gadkar V.J."/>
            <person name="Novinscak A."/>
            <person name="Joly D.L."/>
            <person name="Filion M."/>
        </authorList>
    </citation>
    <scope>NUCLEOTIDE SEQUENCE [LARGE SCALE GENOMIC DNA]</scope>
    <source>
        <strain evidence="2 3">LBUM223</strain>
    </source>
</reference>
<name>A0AAU8TD08_9PSED</name>
<dbReference type="InterPro" id="IPR054466">
    <property type="entry name" value="OspG_kinase"/>
</dbReference>
<dbReference type="EMBL" id="CP011117">
    <property type="protein sequence ID" value="AKA80580.1"/>
    <property type="molecule type" value="Genomic_DNA"/>
</dbReference>
<evidence type="ECO:0000313" key="3">
    <source>
        <dbReference type="Proteomes" id="UP000033099"/>
    </source>
</evidence>
<accession>A0AAU8TD08</accession>
<dbReference type="SUPFAM" id="SSF56112">
    <property type="entry name" value="Protein kinase-like (PK-like)"/>
    <property type="match status" value="1"/>
</dbReference>
<dbReference type="Proteomes" id="UP000033099">
    <property type="component" value="Chromosome"/>
</dbReference>